<dbReference type="SMART" id="SM00100">
    <property type="entry name" value="cNMP"/>
    <property type="match status" value="1"/>
</dbReference>
<keyword evidence="4" id="KW-1185">Reference proteome</keyword>
<dbReference type="InterPro" id="IPR000595">
    <property type="entry name" value="cNMP-bd_dom"/>
</dbReference>
<organism evidence="3 4">
    <name type="scientific">Actinocorallia longicatena</name>
    <dbReference type="NCBI Taxonomy" id="111803"/>
    <lineage>
        <taxon>Bacteria</taxon>
        <taxon>Bacillati</taxon>
        <taxon>Actinomycetota</taxon>
        <taxon>Actinomycetes</taxon>
        <taxon>Streptosporangiales</taxon>
        <taxon>Thermomonosporaceae</taxon>
        <taxon>Actinocorallia</taxon>
    </lineage>
</organism>
<dbReference type="Gene3D" id="3.30.70.1230">
    <property type="entry name" value="Nucleotide cyclase"/>
    <property type="match status" value="1"/>
</dbReference>
<reference evidence="4" key="1">
    <citation type="journal article" date="2019" name="Int. J. Syst. Evol. Microbiol.">
        <title>The Global Catalogue of Microorganisms (GCM) 10K type strain sequencing project: providing services to taxonomists for standard genome sequencing and annotation.</title>
        <authorList>
            <consortium name="The Broad Institute Genomics Platform"/>
            <consortium name="The Broad Institute Genome Sequencing Center for Infectious Disease"/>
            <person name="Wu L."/>
            <person name="Ma J."/>
        </authorList>
    </citation>
    <scope>NUCLEOTIDE SEQUENCE [LARGE SCALE GENOMIC DNA]</scope>
    <source>
        <strain evidence="4">JCM 9377</strain>
    </source>
</reference>
<dbReference type="InterPro" id="IPR014710">
    <property type="entry name" value="RmlC-like_jellyroll"/>
</dbReference>
<dbReference type="RefSeq" id="WP_344826954.1">
    <property type="nucleotide sequence ID" value="NZ_BAAAUV010000005.1"/>
</dbReference>
<evidence type="ECO:0000313" key="4">
    <source>
        <dbReference type="Proteomes" id="UP001501237"/>
    </source>
</evidence>
<sequence length="331" mass="37135">MSVAEFSLFKDDSGRFWPSLDEYQRARLLRDGWIERFPDGVDLCRQGERGDRVFILRSGQVEIRHQEGKFEQVLAIRGEGDLVGERAAFEARERSASVVAQGWVEALVVLTDKFGRFIMDNPDVRALVEDNVYGRLTETRPPEPFTYAGQNCTVLMIDITAFNGKHRSDGNRQVVRDVMYEVLKRACKQSKVPWSDCHREDRGDGALVIVPPTVPTVHVLHPMVQDLAEAVRDHNARAARGEELQIRLALHVGPVTGDTHGMVGEAINTTARLLDARPLKRRIADGGAAVGVIVSDYVHGGIVKHLRGVGTWEQIRFQVKESRLTGWVRLL</sequence>
<dbReference type="Gene3D" id="2.60.120.10">
    <property type="entry name" value="Jelly Rolls"/>
    <property type="match status" value="1"/>
</dbReference>
<dbReference type="Pfam" id="PF00027">
    <property type="entry name" value="cNMP_binding"/>
    <property type="match status" value="1"/>
</dbReference>
<gene>
    <name evidence="3" type="ORF">GCM10010468_26280</name>
</gene>
<proteinExistence type="predicted"/>
<dbReference type="PROSITE" id="PS50125">
    <property type="entry name" value="GUANYLATE_CYCLASE_2"/>
    <property type="match status" value="1"/>
</dbReference>
<feature type="domain" description="Guanylate cyclase" evidence="2">
    <location>
        <begin position="153"/>
        <end position="274"/>
    </location>
</feature>
<dbReference type="Proteomes" id="UP001501237">
    <property type="component" value="Unassembled WGS sequence"/>
</dbReference>
<dbReference type="SUPFAM" id="SSF55073">
    <property type="entry name" value="Nucleotide cyclase"/>
    <property type="match status" value="1"/>
</dbReference>
<dbReference type="InterPro" id="IPR018490">
    <property type="entry name" value="cNMP-bd_dom_sf"/>
</dbReference>
<evidence type="ECO:0008006" key="5">
    <source>
        <dbReference type="Google" id="ProtNLM"/>
    </source>
</evidence>
<dbReference type="PROSITE" id="PS00888">
    <property type="entry name" value="CNMP_BINDING_1"/>
    <property type="match status" value="1"/>
</dbReference>
<name>A0ABP6QA53_9ACTN</name>
<accession>A0ABP6QA53</accession>
<dbReference type="InterPro" id="IPR018488">
    <property type="entry name" value="cNMP-bd_CS"/>
</dbReference>
<dbReference type="InterPro" id="IPR001054">
    <property type="entry name" value="A/G_cyclase"/>
</dbReference>
<dbReference type="CDD" id="cd00038">
    <property type="entry name" value="CAP_ED"/>
    <property type="match status" value="1"/>
</dbReference>
<dbReference type="InterPro" id="IPR029787">
    <property type="entry name" value="Nucleotide_cyclase"/>
</dbReference>
<dbReference type="PROSITE" id="PS50042">
    <property type="entry name" value="CNMP_BINDING_3"/>
    <property type="match status" value="1"/>
</dbReference>
<dbReference type="EMBL" id="BAAAUV010000005">
    <property type="protein sequence ID" value="GAA3209031.1"/>
    <property type="molecule type" value="Genomic_DNA"/>
</dbReference>
<protein>
    <recommendedName>
        <fullName evidence="5">Cyclic nucleotide-binding domain-containing protein</fullName>
    </recommendedName>
</protein>
<dbReference type="SUPFAM" id="SSF51206">
    <property type="entry name" value="cAMP-binding domain-like"/>
    <property type="match status" value="1"/>
</dbReference>
<comment type="caution">
    <text evidence="3">The sequence shown here is derived from an EMBL/GenBank/DDBJ whole genome shotgun (WGS) entry which is preliminary data.</text>
</comment>
<feature type="domain" description="Cyclic nucleotide-binding" evidence="1">
    <location>
        <begin position="16"/>
        <end position="135"/>
    </location>
</feature>
<evidence type="ECO:0000259" key="2">
    <source>
        <dbReference type="PROSITE" id="PS50125"/>
    </source>
</evidence>
<evidence type="ECO:0000259" key="1">
    <source>
        <dbReference type="PROSITE" id="PS50042"/>
    </source>
</evidence>
<evidence type="ECO:0000313" key="3">
    <source>
        <dbReference type="EMBL" id="GAA3209031.1"/>
    </source>
</evidence>